<dbReference type="Pfam" id="PF06985">
    <property type="entry name" value="HET"/>
    <property type="match status" value="1"/>
</dbReference>
<evidence type="ECO:0000313" key="3">
    <source>
        <dbReference type="Proteomes" id="UP000799770"/>
    </source>
</evidence>
<sequence>MAPYQYQKLDTARQEIRLLTLLPGKTDEDLCGYITHAPLIDPGPRESTRASLEEVQATLPEPWRVYETWSGRYLFNGPGTTSWSHPLDHIDRSLYEDPESDFDDRSVTVYEALSYTWDEPGDGGQNYISMSKLPNKAPGLDSKRSVIAKALHLPSRKRPSRPEAESSTVTIRPNLAACLKALRSPRQEYTLWIDAICINQDDTAERSVEVGRMGSIFQLAQRVVVWLGLSSDETPLAFQTLVYLGAQTEVLRNKSCIYAPEADTTWFRAAVDLPYSDAEWSAIQDIISRRWFDRLWVLQEITLANSKAVVQCGDYVMSWTRLRNALAPLTDKHNLPNARMRNRLRHLESFWDMAQVLTPSEVLRRTSGLHCLDPADKIYAILSLIPPLFKNKIEPDYTLRIEEIYRRALMAMIEEAQVLTPLASCHLTHRRINSPSWVPDWSMPKLTEPFEHWILAAGNSRDSVKLIDSDTLSVTGRAISRVQLVSSAYAAEDGLLYTLAQWKDLAIGATTASRLENFVMTLITDRTDDIWPNAGLPSRAQCLKEFCSVMDASKTTPEQIAEGWVFSEASKSMKNRHFIVTEDGQFGLGPPGVEPGDVVALLLGLDTHMCIRGDAQNSSKFKVVGECYIYGQENATGFLGPLPPDWSHCLDSSTGFAVCMFKEASTGRITNRDPRGPLPEGWDLKTWKDPRLSPEALEERGVELQDFLLI</sequence>
<dbReference type="PANTHER" id="PTHR24148">
    <property type="entry name" value="ANKYRIN REPEAT DOMAIN-CONTAINING PROTEIN 39 HOMOLOG-RELATED"/>
    <property type="match status" value="1"/>
</dbReference>
<feature type="domain" description="Heterokaryon incompatibility" evidence="1">
    <location>
        <begin position="110"/>
        <end position="300"/>
    </location>
</feature>
<reference evidence="2" key="1">
    <citation type="journal article" date="2020" name="Stud. Mycol.">
        <title>101 Dothideomycetes genomes: a test case for predicting lifestyles and emergence of pathogens.</title>
        <authorList>
            <person name="Haridas S."/>
            <person name="Albert R."/>
            <person name="Binder M."/>
            <person name="Bloem J."/>
            <person name="Labutti K."/>
            <person name="Salamov A."/>
            <person name="Andreopoulos B."/>
            <person name="Baker S."/>
            <person name="Barry K."/>
            <person name="Bills G."/>
            <person name="Bluhm B."/>
            <person name="Cannon C."/>
            <person name="Castanera R."/>
            <person name="Culley D."/>
            <person name="Daum C."/>
            <person name="Ezra D."/>
            <person name="Gonzalez J."/>
            <person name="Henrissat B."/>
            <person name="Kuo A."/>
            <person name="Liang C."/>
            <person name="Lipzen A."/>
            <person name="Lutzoni F."/>
            <person name="Magnuson J."/>
            <person name="Mondo S."/>
            <person name="Nolan M."/>
            <person name="Ohm R."/>
            <person name="Pangilinan J."/>
            <person name="Park H.-J."/>
            <person name="Ramirez L."/>
            <person name="Alfaro M."/>
            <person name="Sun H."/>
            <person name="Tritt A."/>
            <person name="Yoshinaga Y."/>
            <person name="Zwiers L.-H."/>
            <person name="Turgeon B."/>
            <person name="Goodwin S."/>
            <person name="Spatafora J."/>
            <person name="Crous P."/>
            <person name="Grigoriev I."/>
        </authorList>
    </citation>
    <scope>NUCLEOTIDE SEQUENCE</scope>
    <source>
        <strain evidence="2">CBS 627.86</strain>
    </source>
</reference>
<dbReference type="OrthoDB" id="4850726at2759"/>
<dbReference type="EMBL" id="ML977316">
    <property type="protein sequence ID" value="KAF2118819.1"/>
    <property type="molecule type" value="Genomic_DNA"/>
</dbReference>
<protein>
    <submittedName>
        <fullName evidence="2">Heterokaryon incompatibility protein-domain-containing protein</fullName>
    </submittedName>
</protein>
<dbReference type="Proteomes" id="UP000799770">
    <property type="component" value="Unassembled WGS sequence"/>
</dbReference>
<keyword evidence="3" id="KW-1185">Reference proteome</keyword>
<proteinExistence type="predicted"/>
<dbReference type="InterPro" id="IPR010730">
    <property type="entry name" value="HET"/>
</dbReference>
<dbReference type="InterPro" id="IPR052895">
    <property type="entry name" value="HetReg/Transcr_Mod"/>
</dbReference>
<dbReference type="AlphaFoldDB" id="A0A6A5ZH67"/>
<name>A0A6A5ZH67_9PLEO</name>
<gene>
    <name evidence="2" type="ORF">BDV96DRAFT_677646</name>
</gene>
<evidence type="ECO:0000313" key="2">
    <source>
        <dbReference type="EMBL" id="KAF2118819.1"/>
    </source>
</evidence>
<accession>A0A6A5ZH67</accession>
<dbReference type="PANTHER" id="PTHR24148:SF64">
    <property type="entry name" value="HETEROKARYON INCOMPATIBILITY DOMAIN-CONTAINING PROTEIN"/>
    <property type="match status" value="1"/>
</dbReference>
<evidence type="ECO:0000259" key="1">
    <source>
        <dbReference type="Pfam" id="PF06985"/>
    </source>
</evidence>
<organism evidence="2 3">
    <name type="scientific">Lophiotrema nucula</name>
    <dbReference type="NCBI Taxonomy" id="690887"/>
    <lineage>
        <taxon>Eukaryota</taxon>
        <taxon>Fungi</taxon>
        <taxon>Dikarya</taxon>
        <taxon>Ascomycota</taxon>
        <taxon>Pezizomycotina</taxon>
        <taxon>Dothideomycetes</taxon>
        <taxon>Pleosporomycetidae</taxon>
        <taxon>Pleosporales</taxon>
        <taxon>Lophiotremataceae</taxon>
        <taxon>Lophiotrema</taxon>
    </lineage>
</organism>